<dbReference type="AlphaFoldDB" id="A0ABD2SZM5"/>
<organism evidence="1 2">
    <name type="scientific">Solanum stoloniferum</name>
    <dbReference type="NCBI Taxonomy" id="62892"/>
    <lineage>
        <taxon>Eukaryota</taxon>
        <taxon>Viridiplantae</taxon>
        <taxon>Streptophyta</taxon>
        <taxon>Embryophyta</taxon>
        <taxon>Tracheophyta</taxon>
        <taxon>Spermatophyta</taxon>
        <taxon>Magnoliopsida</taxon>
        <taxon>eudicotyledons</taxon>
        <taxon>Gunneridae</taxon>
        <taxon>Pentapetalae</taxon>
        <taxon>asterids</taxon>
        <taxon>lamiids</taxon>
        <taxon>Solanales</taxon>
        <taxon>Solanaceae</taxon>
        <taxon>Solanoideae</taxon>
        <taxon>Solaneae</taxon>
        <taxon>Solanum</taxon>
    </lineage>
</organism>
<feature type="non-terminal residue" evidence="1">
    <location>
        <position position="102"/>
    </location>
</feature>
<keyword evidence="2" id="KW-1185">Reference proteome</keyword>
<proteinExistence type="predicted"/>
<name>A0ABD2SZM5_9SOLN</name>
<comment type="caution">
    <text evidence="1">The sequence shown here is derived from an EMBL/GenBank/DDBJ whole genome shotgun (WGS) entry which is preliminary data.</text>
</comment>
<protein>
    <recommendedName>
        <fullName evidence="3">Protein FAR1-RELATED SEQUENCE</fullName>
    </recommendedName>
</protein>
<gene>
    <name evidence="1" type="ORF">AABB24_022409</name>
</gene>
<evidence type="ECO:0000313" key="2">
    <source>
        <dbReference type="Proteomes" id="UP001627284"/>
    </source>
</evidence>
<reference evidence="1 2" key="1">
    <citation type="submission" date="2024-05" db="EMBL/GenBank/DDBJ databases">
        <title>De novo assembly of an allotetraploid wild potato.</title>
        <authorList>
            <person name="Hosaka A.J."/>
        </authorList>
    </citation>
    <scope>NUCLEOTIDE SEQUENCE [LARGE SCALE GENOMIC DNA]</scope>
    <source>
        <tissue evidence="1">Young leaves</tissue>
    </source>
</reference>
<feature type="non-terminal residue" evidence="1">
    <location>
        <position position="1"/>
    </location>
</feature>
<dbReference type="Proteomes" id="UP001627284">
    <property type="component" value="Unassembled WGS sequence"/>
</dbReference>
<accession>A0ABD2SZM5</accession>
<dbReference type="EMBL" id="JBJKTR010000013">
    <property type="protein sequence ID" value="KAL3349260.1"/>
    <property type="molecule type" value="Genomic_DNA"/>
</dbReference>
<sequence length="102" mass="12208">CTQLVYLKANTPNKKKMSFQCPNSVDQFHMERFEEFSWKMGMSCRHVLFRWKRQFLEKVITSGVELSRISSTVNVYTQECRQLDLKLRANSRPVGKFEYFED</sequence>
<evidence type="ECO:0008006" key="3">
    <source>
        <dbReference type="Google" id="ProtNLM"/>
    </source>
</evidence>
<evidence type="ECO:0000313" key="1">
    <source>
        <dbReference type="EMBL" id="KAL3349260.1"/>
    </source>
</evidence>